<evidence type="ECO:0000256" key="1">
    <source>
        <dbReference type="ARBA" id="ARBA00001936"/>
    </source>
</evidence>
<proteinExistence type="inferred from homology"/>
<dbReference type="InterPro" id="IPR029149">
    <property type="entry name" value="Creatin/AminoP/Spt16_N"/>
</dbReference>
<evidence type="ECO:0000256" key="3">
    <source>
        <dbReference type="ARBA" id="ARBA00022670"/>
    </source>
</evidence>
<keyword evidence="4" id="KW-0479">Metal-binding</keyword>
<dbReference type="SMART" id="SM01011">
    <property type="entry name" value="AMP_N"/>
    <property type="match status" value="1"/>
</dbReference>
<dbReference type="Pfam" id="PF00557">
    <property type="entry name" value="Peptidase_M24"/>
    <property type="match status" value="1"/>
</dbReference>
<keyword evidence="7" id="KW-0482">Metalloprotease</keyword>
<comment type="cofactor">
    <cofactor evidence="1">
        <name>Mn(2+)</name>
        <dbReference type="ChEBI" id="CHEBI:29035"/>
    </cofactor>
</comment>
<keyword evidence="3" id="KW-0645">Protease</keyword>
<dbReference type="STRING" id="178035.A0A154NWJ8"/>
<dbReference type="GO" id="GO:0006508">
    <property type="term" value="P:proteolysis"/>
    <property type="evidence" value="ECO:0007669"/>
    <property type="project" value="UniProtKB-KW"/>
</dbReference>
<keyword evidence="18" id="KW-1185">Reference proteome</keyword>
<dbReference type="Pfam" id="PF08373">
    <property type="entry name" value="RAP"/>
    <property type="match status" value="1"/>
</dbReference>
<evidence type="ECO:0000313" key="17">
    <source>
        <dbReference type="EMBL" id="KZC04075.1"/>
    </source>
</evidence>
<evidence type="ECO:0000256" key="15">
    <source>
        <dbReference type="ARBA" id="ARBA00048994"/>
    </source>
</evidence>
<dbReference type="SUPFAM" id="SSF53092">
    <property type="entry name" value="Creatinase/prolidase N-terminal domain"/>
    <property type="match status" value="1"/>
</dbReference>
<evidence type="ECO:0000256" key="5">
    <source>
        <dbReference type="ARBA" id="ARBA00022801"/>
    </source>
</evidence>
<name>A0A154NWJ8_DUFNO</name>
<dbReference type="Gene3D" id="3.40.350.10">
    <property type="entry name" value="Creatinase/prolidase N-terminal domain"/>
    <property type="match status" value="1"/>
</dbReference>
<comment type="similarity">
    <text evidence="9">Belongs to the peptidase M24B family. Eukaryotic-type prolidase subfamily.</text>
</comment>
<dbReference type="PROSITE" id="PS51286">
    <property type="entry name" value="RAP"/>
    <property type="match status" value="1"/>
</dbReference>
<evidence type="ECO:0000256" key="10">
    <source>
        <dbReference type="ARBA" id="ARBA00044051"/>
    </source>
</evidence>
<evidence type="ECO:0000256" key="14">
    <source>
        <dbReference type="ARBA" id="ARBA00044351"/>
    </source>
</evidence>
<evidence type="ECO:0000313" key="18">
    <source>
        <dbReference type="Proteomes" id="UP000076502"/>
    </source>
</evidence>
<evidence type="ECO:0000256" key="2">
    <source>
        <dbReference type="ARBA" id="ARBA00011738"/>
    </source>
</evidence>
<feature type="domain" description="RAP" evidence="16">
    <location>
        <begin position="941"/>
        <end position="1000"/>
    </location>
</feature>
<comment type="catalytic activity">
    <reaction evidence="15">
        <text>Xaa-L-Pro dipeptide + H2O = an L-alpha-amino acid + L-proline</text>
        <dbReference type="Rhea" id="RHEA:76407"/>
        <dbReference type="ChEBI" id="CHEBI:15377"/>
        <dbReference type="ChEBI" id="CHEBI:59869"/>
        <dbReference type="ChEBI" id="CHEBI:60039"/>
        <dbReference type="ChEBI" id="CHEBI:195196"/>
        <dbReference type="EC" id="3.4.13.9"/>
    </reaction>
</comment>
<dbReference type="FunFam" id="3.90.230.10:FF:000002">
    <property type="entry name" value="Xaa-Pro aminopeptidase 3"/>
    <property type="match status" value="1"/>
</dbReference>
<dbReference type="SMART" id="SM00952">
    <property type="entry name" value="RAP"/>
    <property type="match status" value="1"/>
</dbReference>
<dbReference type="InterPro" id="IPR000994">
    <property type="entry name" value="Pept_M24"/>
</dbReference>
<dbReference type="OrthoDB" id="10261878at2759"/>
<dbReference type="Pfam" id="PF05195">
    <property type="entry name" value="AMP_N"/>
    <property type="match status" value="1"/>
</dbReference>
<dbReference type="GO" id="GO:0030145">
    <property type="term" value="F:manganese ion binding"/>
    <property type="evidence" value="ECO:0007669"/>
    <property type="project" value="InterPro"/>
</dbReference>
<evidence type="ECO:0000256" key="12">
    <source>
        <dbReference type="ARBA" id="ARBA00044252"/>
    </source>
</evidence>
<dbReference type="EMBL" id="KQ434775">
    <property type="protein sequence ID" value="KZC04075.1"/>
    <property type="molecule type" value="Genomic_DNA"/>
</dbReference>
<gene>
    <name evidence="17" type="ORF">WN55_03860</name>
</gene>
<accession>A0A154NWJ8</accession>
<dbReference type="SUPFAM" id="SSF55920">
    <property type="entry name" value="Creatinase/aminopeptidase"/>
    <property type="match status" value="1"/>
</dbReference>
<evidence type="ECO:0000259" key="16">
    <source>
        <dbReference type="PROSITE" id="PS51286"/>
    </source>
</evidence>
<dbReference type="GO" id="GO:0102009">
    <property type="term" value="F:proline dipeptidase activity"/>
    <property type="evidence" value="ECO:0007669"/>
    <property type="project" value="UniProtKB-EC"/>
</dbReference>
<evidence type="ECO:0000256" key="8">
    <source>
        <dbReference type="ARBA" id="ARBA00023211"/>
    </source>
</evidence>
<evidence type="ECO:0000256" key="6">
    <source>
        <dbReference type="ARBA" id="ARBA00022997"/>
    </source>
</evidence>
<evidence type="ECO:0000256" key="13">
    <source>
        <dbReference type="ARBA" id="ARBA00044284"/>
    </source>
</evidence>
<dbReference type="EC" id="3.4.13.9" evidence="10"/>
<keyword evidence="5" id="KW-0378">Hydrolase</keyword>
<comment type="subunit">
    <text evidence="2">Homodimer.</text>
</comment>
<evidence type="ECO:0000256" key="7">
    <source>
        <dbReference type="ARBA" id="ARBA00023049"/>
    </source>
</evidence>
<dbReference type="PANTHER" id="PTHR48480">
    <property type="match status" value="1"/>
</dbReference>
<sequence length="1331" mass="152118">MPSAEETTYLIEVMPDTTQDFLSRDVDLLVSRIKENLRLSSLKAKSSISHKNQDDDPYELFRELLREGSLIKEAVKRLQETSEEEDNNEHSTVYRRKPYFYDSEDEQLPPVNQLESYFQRGNHTLKVPMSLFQNNRRRLVERITSKTKTPIVGSFIVLQGGVEIPFNDTDINWPFRQESFFQWSFGIEEPGCYGAISLTGTSILFVPRLPAEYAVWEGKLHTLEDFKKRYAVDETYYTDEIAEVLKKKEASLLLLLNGRNSDSGLETQEVDFNGIKQFRVDKTVLYPEICEWYMIVAGHVWEKVLIRMHAQSSIAIAKFSKRWYESNSGKCAGQQILTQTSILVQEGPEIQEVPLIVRKVSDVEAMCIGKDKQSIRSVDTSHKLFDASKKNDQPKFHDKTMSDSQSTVKVKNKSLNGRIDIETDEGTAILFCTDLECLKDADIEVALQELQSFDTTNRVYSLLENKVTHEINCRIALEGLKKVIELENNWSKQKPGKLQRNKQFDHDTSARDVMMKQLVKLIINSHDSEMILQGLIALKKDKVSPSRNVYRDWMCDEALSRATDGEFTPVQLINVIKILSTYKDSRYRKSIDALWVGILLREQEINSYTLVALFKMLKYFNQSKNMVKLILERKLSDHWLKLTGTQVAEILDCFYDDVSATRCLINASKWASISINTSREKDLINFINSLTAKDYVDDRIESTLQKYLKSKVFQIDDSNLISVIMNYCKSLKIRNDSILSECGEYFIKHGVNIPTPLLPSILIPFGTLYVKPPNTVQFWETFDAVLSVKFHDLKLDDALDILLSCVYLERYPVKFLDKIFISQLLHKLHLRSHSVFSDRIKSKLQLLNTSMSLECVDYKHLHVPSGRTEKPLFLDARIRRTVNMLYQPLASLVGGEQKLSKNVILNRLPIISFYMLDILIHPLVESTSVFRLNDQEKNINTAVLIYLPEYYCRNTRHLMGPQIMRKRHIRKLGFRVMTLDYVILQELWSQSDKLSSYLSQSLDSVEESFRVIKTPQEIEVLEYVVKISSDAHKAIMRTVKPGLAEFQAEAAFMHYVYSKGGCRHVSYTCICGSGHNASILHYGHAGAPNNRVIKDGDMCLFDMGGNYYGYAADITCSFPANGKFTEDQKMVYNAVLAARNAVMNAAKPDVVWTDMHLLANKTMLASLKDGGLLTGDVDDMIKAGLNEVFQPHGLGHLMGLDVHDVGGYLPGYPERSSAPGLRKLRTARALAAGMVLTIEPGCYFIDCLLDAALNNPDQSKFIVAEKLKRFRGWGGVRIEDDVLVTETGKPAVRPLQFVTGRRQKLVETMDFFEKFQTPVYFTVEAERPERF</sequence>
<organism evidence="17 18">
    <name type="scientific">Dufourea novaeangliae</name>
    <name type="common">Sweat bee</name>
    <dbReference type="NCBI Taxonomy" id="178035"/>
    <lineage>
        <taxon>Eukaryota</taxon>
        <taxon>Metazoa</taxon>
        <taxon>Ecdysozoa</taxon>
        <taxon>Arthropoda</taxon>
        <taxon>Hexapoda</taxon>
        <taxon>Insecta</taxon>
        <taxon>Pterygota</taxon>
        <taxon>Neoptera</taxon>
        <taxon>Endopterygota</taxon>
        <taxon>Hymenoptera</taxon>
        <taxon>Apocrita</taxon>
        <taxon>Aculeata</taxon>
        <taxon>Apoidea</taxon>
        <taxon>Anthophila</taxon>
        <taxon>Halictidae</taxon>
        <taxon>Rophitinae</taxon>
        <taxon>Dufourea</taxon>
    </lineage>
</organism>
<dbReference type="Pfam" id="PF06743">
    <property type="entry name" value="FAST_1"/>
    <property type="match status" value="1"/>
</dbReference>
<dbReference type="InterPro" id="IPR007865">
    <property type="entry name" value="Aminopep_P_N"/>
</dbReference>
<evidence type="ECO:0000256" key="4">
    <source>
        <dbReference type="ARBA" id="ARBA00022723"/>
    </source>
</evidence>
<dbReference type="GO" id="GO:0044528">
    <property type="term" value="P:regulation of mitochondrial mRNA stability"/>
    <property type="evidence" value="ECO:0007669"/>
    <property type="project" value="InterPro"/>
</dbReference>
<dbReference type="Gene3D" id="3.90.230.10">
    <property type="entry name" value="Creatinase/methionine aminopeptidase superfamily"/>
    <property type="match status" value="1"/>
</dbReference>
<dbReference type="Proteomes" id="UP000076502">
    <property type="component" value="Unassembled WGS sequence"/>
</dbReference>
<dbReference type="InterPro" id="IPR052433">
    <property type="entry name" value="X-Pro_dipept-like"/>
</dbReference>
<dbReference type="CDD" id="cd01087">
    <property type="entry name" value="Prolidase"/>
    <property type="match status" value="1"/>
</dbReference>
<dbReference type="GO" id="GO:0070006">
    <property type="term" value="F:metalloaminopeptidase activity"/>
    <property type="evidence" value="ECO:0007669"/>
    <property type="project" value="InterPro"/>
</dbReference>
<dbReference type="InterPro" id="IPR036005">
    <property type="entry name" value="Creatinase/aminopeptidase-like"/>
</dbReference>
<keyword evidence="6" id="KW-0224">Dipeptidase</keyword>
<dbReference type="InterPro" id="IPR010622">
    <property type="entry name" value="FAST_Leu-rich"/>
</dbReference>
<keyword evidence="8" id="KW-0464">Manganese</keyword>
<evidence type="ECO:0000256" key="9">
    <source>
        <dbReference type="ARBA" id="ARBA00043990"/>
    </source>
</evidence>
<protein>
    <recommendedName>
        <fullName evidence="11">Xaa-Pro dipeptidase</fullName>
        <ecNumber evidence="10">3.4.13.9</ecNumber>
    </recommendedName>
    <alternativeName>
        <fullName evidence="14">Imidodipeptidase</fullName>
    </alternativeName>
    <alternativeName>
        <fullName evidence="12">Peptidase D</fullName>
    </alternativeName>
    <alternativeName>
        <fullName evidence="13">Proline dipeptidase</fullName>
    </alternativeName>
</protein>
<evidence type="ECO:0000256" key="11">
    <source>
        <dbReference type="ARBA" id="ARBA00044141"/>
    </source>
</evidence>
<dbReference type="PANTHER" id="PTHR48480:SF2">
    <property type="entry name" value="PEPTIDASE D"/>
    <property type="match status" value="1"/>
</dbReference>
<reference evidence="17 18" key="1">
    <citation type="submission" date="2015-07" db="EMBL/GenBank/DDBJ databases">
        <title>The genome of Dufourea novaeangliae.</title>
        <authorList>
            <person name="Pan H."/>
            <person name="Kapheim K."/>
        </authorList>
    </citation>
    <scope>NUCLEOTIDE SEQUENCE [LARGE SCALE GENOMIC DNA]</scope>
    <source>
        <strain evidence="17">0120121106</strain>
        <tissue evidence="17">Whole body</tissue>
    </source>
</reference>
<dbReference type="InterPro" id="IPR013584">
    <property type="entry name" value="RAP"/>
</dbReference>